<feature type="region of interest" description="Disordered" evidence="4">
    <location>
        <begin position="375"/>
        <end position="601"/>
    </location>
</feature>
<gene>
    <name evidence="5" type="ORF">BLNAU_662</name>
</gene>
<feature type="compositionally biased region" description="Basic and acidic residues" evidence="4">
    <location>
        <begin position="728"/>
        <end position="745"/>
    </location>
</feature>
<comment type="subcellular location">
    <subcellularLocation>
        <location evidence="1">Nucleus</location>
        <location evidence="1">Nucleolus</location>
    </subcellularLocation>
</comment>
<feature type="compositionally biased region" description="Acidic residues" evidence="4">
    <location>
        <begin position="502"/>
        <end position="511"/>
    </location>
</feature>
<sequence>MATNTLNSLFSALQENHEFDGLKKQFSMLEKKEALPDLNIPQNEIDRIHRVDGYNHAVRAVSNWGGFIQEQRRRETVSFPANFQTRVGQNIAQYAHKSSLKHNQTTFDKELAAVLPPSEARLMKPKSGSHGQFRSDETGEELPLVQLTAEELKQKQEHLAKLKAVLSYQAKKSTRQNKIKSKKYRKMVKRDKEKKDKKSQADTASQPLTLTQEEEAIEEQLRQRAVERATLRHKNTSRWIQRQMQMARRGGQGLNETTKEGILEQLRKGEELRKKIGIGLEEKDEEEEESDEESDDPLDLVRQIRQRENNTTRDDYEEMEGDGEHEGVRLVDRELTQRELKQNKQFVDSANKAISENKGLFALQFMKNALREQIEQAGGTVEEKKKAPAADEWTRDEEDEEEATEQNPWTAPAVAQLVAQRKEAAEKERAKGRTKGAEQKKAGLDVNGLLDTMQQSSEKRTTFKTLFEQADEQDKEAVDSSSKQPAKKSKNEQKKSKMSVPDSDEDSEDDPATGRQSFIAKAKREEPAVEKVKEDGKTRRVERSSGLEEDSDVNSEAEESEDENEESDEDEGEGLGSLVMGDDEEEFAEEKRKEIEGSAPKEVTTVLPGWNFWVGDGCSAPSHIPKRAVIVKKKAGVSEQDRRDRNLPRVIISEKKDKVFEEHYTVGAVPFGYENKQAYDYAMGRVEGIEWNRDQTYKKNIQPRVVVHKGTVVDPLRWNKAVANAGPKKKEVMEKKKAMHVEQAKQRHQRKLRESEYKAKSKARNDISLHS</sequence>
<feature type="region of interest" description="Disordered" evidence="4">
    <location>
        <begin position="278"/>
        <end position="327"/>
    </location>
</feature>
<evidence type="ECO:0000256" key="4">
    <source>
        <dbReference type="SAM" id="MobiDB-lite"/>
    </source>
</evidence>
<reference evidence="5 6" key="1">
    <citation type="journal article" date="2022" name="bioRxiv">
        <title>Genomics of Preaxostyla Flagellates Illuminates Evolutionary Transitions and the Path Towards Mitochondrial Loss.</title>
        <authorList>
            <person name="Novak L.V.F."/>
            <person name="Treitli S.C."/>
            <person name="Pyrih J."/>
            <person name="Halakuc P."/>
            <person name="Pipaliya S.V."/>
            <person name="Vacek V."/>
            <person name="Brzon O."/>
            <person name="Soukal P."/>
            <person name="Eme L."/>
            <person name="Dacks J.B."/>
            <person name="Karnkowska A."/>
            <person name="Elias M."/>
            <person name="Hampl V."/>
        </authorList>
    </citation>
    <scope>NUCLEOTIDE SEQUENCE [LARGE SCALE GENOMIC DNA]</scope>
    <source>
        <strain evidence="5">NAU3</strain>
        <tissue evidence="5">Gut</tissue>
    </source>
</reference>
<feature type="region of interest" description="Disordered" evidence="4">
    <location>
        <begin position="725"/>
        <end position="771"/>
    </location>
</feature>
<keyword evidence="6" id="KW-1185">Reference proteome</keyword>
<comment type="caution">
    <text evidence="5">The sequence shown here is derived from an EMBL/GenBank/DDBJ whole genome shotgun (WGS) entry which is preliminary data.</text>
</comment>
<feature type="compositionally biased region" description="Basic and acidic residues" evidence="4">
    <location>
        <begin position="752"/>
        <end position="771"/>
    </location>
</feature>
<feature type="compositionally biased region" description="Acidic residues" evidence="4">
    <location>
        <begin position="394"/>
        <end position="404"/>
    </location>
</feature>
<keyword evidence="3" id="KW-0539">Nucleus</keyword>
<evidence type="ECO:0000313" key="6">
    <source>
        <dbReference type="Proteomes" id="UP001281761"/>
    </source>
</evidence>
<evidence type="ECO:0000256" key="2">
    <source>
        <dbReference type="ARBA" id="ARBA00022553"/>
    </source>
</evidence>
<dbReference type="PANTHER" id="PTHR14150">
    <property type="entry name" value="U3 SMALL NUCLEOLAR RNA-ASSOCIATED PROTEIN 14"/>
    <property type="match status" value="1"/>
</dbReference>
<feature type="compositionally biased region" description="Basic residues" evidence="4">
    <location>
        <begin position="172"/>
        <end position="189"/>
    </location>
</feature>
<dbReference type="Pfam" id="PF04615">
    <property type="entry name" value="Utp14"/>
    <property type="match status" value="1"/>
</dbReference>
<dbReference type="PANTHER" id="PTHR14150:SF12">
    <property type="entry name" value="U3 SMALL NUCLEOLAR RNA-ASSOCIATED PROTEIN 14 HOMOLOG A"/>
    <property type="match status" value="1"/>
</dbReference>
<organism evidence="5 6">
    <name type="scientific">Blattamonas nauphoetae</name>
    <dbReference type="NCBI Taxonomy" id="2049346"/>
    <lineage>
        <taxon>Eukaryota</taxon>
        <taxon>Metamonada</taxon>
        <taxon>Preaxostyla</taxon>
        <taxon>Oxymonadida</taxon>
        <taxon>Blattamonas</taxon>
    </lineage>
</organism>
<accession>A0ABQ9YKD8</accession>
<feature type="compositionally biased region" description="Basic and acidic residues" evidence="4">
    <location>
        <begin position="420"/>
        <end position="443"/>
    </location>
</feature>
<feature type="compositionally biased region" description="Acidic residues" evidence="4">
    <location>
        <begin position="547"/>
        <end position="573"/>
    </location>
</feature>
<evidence type="ECO:0000313" key="5">
    <source>
        <dbReference type="EMBL" id="KAK2964131.1"/>
    </source>
</evidence>
<feature type="compositionally biased region" description="Basic and acidic residues" evidence="4">
    <location>
        <begin position="381"/>
        <end position="393"/>
    </location>
</feature>
<feature type="region of interest" description="Disordered" evidence="4">
    <location>
        <begin position="170"/>
        <end position="214"/>
    </location>
</feature>
<protein>
    <submittedName>
        <fullName evidence="5">Small-subunit processome</fullName>
    </submittedName>
</protein>
<feature type="compositionally biased region" description="Polar residues" evidence="4">
    <location>
        <begin position="201"/>
        <end position="211"/>
    </location>
</feature>
<keyword evidence="2" id="KW-0597">Phosphoprotein</keyword>
<feature type="compositionally biased region" description="Acidic residues" evidence="4">
    <location>
        <begin position="282"/>
        <end position="298"/>
    </location>
</feature>
<dbReference type="InterPro" id="IPR006709">
    <property type="entry name" value="SSU_processome_Utp14"/>
</dbReference>
<feature type="compositionally biased region" description="Basic and acidic residues" evidence="4">
    <location>
        <begin position="522"/>
        <end position="546"/>
    </location>
</feature>
<name>A0ABQ9YKD8_9EUKA</name>
<evidence type="ECO:0000256" key="3">
    <source>
        <dbReference type="ARBA" id="ARBA00023242"/>
    </source>
</evidence>
<proteinExistence type="predicted"/>
<feature type="compositionally biased region" description="Basic and acidic residues" evidence="4">
    <location>
        <begin position="305"/>
        <end position="314"/>
    </location>
</feature>
<dbReference type="EMBL" id="JARBJD010000003">
    <property type="protein sequence ID" value="KAK2964131.1"/>
    <property type="molecule type" value="Genomic_DNA"/>
</dbReference>
<dbReference type="Proteomes" id="UP001281761">
    <property type="component" value="Unassembled WGS sequence"/>
</dbReference>
<evidence type="ECO:0000256" key="1">
    <source>
        <dbReference type="ARBA" id="ARBA00004604"/>
    </source>
</evidence>
<feature type="compositionally biased region" description="Basic and acidic residues" evidence="4">
    <location>
        <begin position="190"/>
        <end position="200"/>
    </location>
</feature>